<dbReference type="InterPro" id="IPR055261">
    <property type="entry name" value="PI_transfer_N"/>
</dbReference>
<dbReference type="InterPro" id="IPR001666">
    <property type="entry name" value="PI_transfer"/>
</dbReference>
<evidence type="ECO:0000313" key="2">
    <source>
        <dbReference type="Proteomes" id="UP000887569"/>
    </source>
</evidence>
<dbReference type="GO" id="GO:0031210">
    <property type="term" value="F:phosphatidylcholine binding"/>
    <property type="evidence" value="ECO:0007669"/>
    <property type="project" value="TreeGrafter"/>
</dbReference>
<dbReference type="FunFam" id="3.30.530.20:FF:000028">
    <property type="entry name" value="Phosphatidylinositol transfer protein 5"/>
    <property type="match status" value="1"/>
</dbReference>
<organism evidence="2 3">
    <name type="scientific">Parascaris univalens</name>
    <name type="common">Nematode worm</name>
    <dbReference type="NCBI Taxonomy" id="6257"/>
    <lineage>
        <taxon>Eukaryota</taxon>
        <taxon>Metazoa</taxon>
        <taxon>Ecdysozoa</taxon>
        <taxon>Nematoda</taxon>
        <taxon>Chromadorea</taxon>
        <taxon>Rhabditida</taxon>
        <taxon>Spirurina</taxon>
        <taxon>Ascaridomorpha</taxon>
        <taxon>Ascaridoidea</taxon>
        <taxon>Ascarididae</taxon>
        <taxon>Parascaris</taxon>
    </lineage>
</organism>
<keyword evidence="2" id="KW-1185">Reference proteome</keyword>
<evidence type="ECO:0000259" key="1">
    <source>
        <dbReference type="Pfam" id="PF02121"/>
    </source>
</evidence>
<protein>
    <submittedName>
        <fullName evidence="3">Phosphatidylinositol transfer protein</fullName>
    </submittedName>
</protein>
<dbReference type="InterPro" id="IPR023393">
    <property type="entry name" value="START-like_dom_sf"/>
</dbReference>
<name>A0A915AM34_PARUN</name>
<sequence>SKLCRARRRSAFLPFDVMIIKEYRVLVPLALDEYRRGQLFAVAEASKNETGGGEGVEVMKREEFTSSMIKPGETISGIYTLKFYRLKSKSPWILRKLLPDGAFILREDCWNAYPYCKTILTNPEYMGNNFYIIIESMHIEDNGTTPNALNLSKNLLKNREVIMLDIYDEKYLKKGDTTPETNPRIFHSKITGRGPLAEDWAQTTEPLMCCYKVVQVLFKWRGLQTRIERLAHKQYPRLFIKFHRETFCWMDRWYDLTMDEIKELEDRTAQQLKRQIIDPERRGICADDDELPSRQHPRSLSLATAIARSDRRSKQQGKDANA</sequence>
<dbReference type="PRINTS" id="PR00391">
    <property type="entry name" value="PITRANSFER"/>
</dbReference>
<reference evidence="3" key="1">
    <citation type="submission" date="2022-11" db="UniProtKB">
        <authorList>
            <consortium name="WormBaseParasite"/>
        </authorList>
    </citation>
    <scope>IDENTIFICATION</scope>
</reference>
<dbReference type="SUPFAM" id="SSF55961">
    <property type="entry name" value="Bet v1-like"/>
    <property type="match status" value="1"/>
</dbReference>
<dbReference type="GO" id="GO:0008526">
    <property type="term" value="F:phosphatidylinositol transfer activity"/>
    <property type="evidence" value="ECO:0007669"/>
    <property type="project" value="TreeGrafter"/>
</dbReference>
<dbReference type="PANTHER" id="PTHR10658">
    <property type="entry name" value="PHOSPHATIDYLINOSITOL TRANSFER PROTEIN"/>
    <property type="match status" value="1"/>
</dbReference>
<feature type="domain" description="Phosphatidylinositol transfer protein N-terminal" evidence="1">
    <location>
        <begin position="18"/>
        <end position="269"/>
    </location>
</feature>
<dbReference type="GO" id="GO:0071944">
    <property type="term" value="C:cell periphery"/>
    <property type="evidence" value="ECO:0007669"/>
    <property type="project" value="UniProtKB-ARBA"/>
</dbReference>
<dbReference type="GO" id="GO:0005737">
    <property type="term" value="C:cytoplasm"/>
    <property type="evidence" value="ECO:0007669"/>
    <property type="project" value="UniProtKB-ARBA"/>
</dbReference>
<dbReference type="GO" id="GO:0008525">
    <property type="term" value="F:phosphatidylcholine transporter activity"/>
    <property type="evidence" value="ECO:0007669"/>
    <property type="project" value="TreeGrafter"/>
</dbReference>
<evidence type="ECO:0000313" key="3">
    <source>
        <dbReference type="WBParaSite" id="PgR010_g025_t01"/>
    </source>
</evidence>
<dbReference type="Gene3D" id="3.30.530.20">
    <property type="match status" value="1"/>
</dbReference>
<dbReference type="Pfam" id="PF02121">
    <property type="entry name" value="IP_trans"/>
    <property type="match status" value="1"/>
</dbReference>
<dbReference type="WBParaSite" id="PgR010_g025_t01">
    <property type="protein sequence ID" value="PgR010_g025_t01"/>
    <property type="gene ID" value="PgR010_g025"/>
</dbReference>
<proteinExistence type="predicted"/>
<dbReference type="GO" id="GO:0035091">
    <property type="term" value="F:phosphatidylinositol binding"/>
    <property type="evidence" value="ECO:0007669"/>
    <property type="project" value="TreeGrafter"/>
</dbReference>
<accession>A0A915AM34</accession>
<dbReference type="Proteomes" id="UP000887569">
    <property type="component" value="Unplaced"/>
</dbReference>
<dbReference type="PANTHER" id="PTHR10658:SF35">
    <property type="entry name" value="PHOSPHATIDYLINOSITOL TRANSFER PROTEIN"/>
    <property type="match status" value="1"/>
</dbReference>
<dbReference type="AlphaFoldDB" id="A0A915AM34"/>